<dbReference type="Proteomes" id="UP001470230">
    <property type="component" value="Unassembled WGS sequence"/>
</dbReference>
<evidence type="ECO:0000256" key="1">
    <source>
        <dbReference type="SAM" id="MobiDB-lite"/>
    </source>
</evidence>
<name>A0ABR2KKB5_9EUKA</name>
<keyword evidence="3" id="KW-1185">Reference proteome</keyword>
<comment type="caution">
    <text evidence="2">The sequence shown here is derived from an EMBL/GenBank/DDBJ whole genome shotgun (WGS) entry which is preliminary data.</text>
</comment>
<sequence length="114" mass="13165">MESNPSSPVYVVGEEEEGEGDETYNIFDSSSQNDDLRNDKLQLQFNIDFSQNLFPSFIFEYSKHNIIQFKIPSSILPKSIQHVNDFDKDPTLCDVLIETNLNCKWFFCPAIVSF</sequence>
<evidence type="ECO:0000313" key="2">
    <source>
        <dbReference type="EMBL" id="KAK8891594.1"/>
    </source>
</evidence>
<protein>
    <submittedName>
        <fullName evidence="2">Uncharacterized protein</fullName>
    </submittedName>
</protein>
<dbReference type="EMBL" id="JAPFFF010000004">
    <property type="protein sequence ID" value="KAK8891594.1"/>
    <property type="molecule type" value="Genomic_DNA"/>
</dbReference>
<accession>A0ABR2KKB5</accession>
<reference evidence="2 3" key="1">
    <citation type="submission" date="2024-04" db="EMBL/GenBank/DDBJ databases">
        <title>Tritrichomonas musculus Genome.</title>
        <authorList>
            <person name="Alves-Ferreira E."/>
            <person name="Grigg M."/>
            <person name="Lorenzi H."/>
            <person name="Galac M."/>
        </authorList>
    </citation>
    <scope>NUCLEOTIDE SEQUENCE [LARGE SCALE GENOMIC DNA]</scope>
    <source>
        <strain evidence="2 3">EAF2021</strain>
    </source>
</reference>
<feature type="compositionally biased region" description="Acidic residues" evidence="1">
    <location>
        <begin position="13"/>
        <end position="22"/>
    </location>
</feature>
<gene>
    <name evidence="2" type="ORF">M9Y10_028807</name>
</gene>
<feature type="region of interest" description="Disordered" evidence="1">
    <location>
        <begin position="1"/>
        <end position="29"/>
    </location>
</feature>
<proteinExistence type="predicted"/>
<evidence type="ECO:0000313" key="3">
    <source>
        <dbReference type="Proteomes" id="UP001470230"/>
    </source>
</evidence>
<organism evidence="2 3">
    <name type="scientific">Tritrichomonas musculus</name>
    <dbReference type="NCBI Taxonomy" id="1915356"/>
    <lineage>
        <taxon>Eukaryota</taxon>
        <taxon>Metamonada</taxon>
        <taxon>Parabasalia</taxon>
        <taxon>Tritrichomonadida</taxon>
        <taxon>Tritrichomonadidae</taxon>
        <taxon>Tritrichomonas</taxon>
    </lineage>
</organism>